<dbReference type="RefSeq" id="WP_156323118.1">
    <property type="nucleotide sequence ID" value="NZ_CP144921.1"/>
</dbReference>
<protein>
    <submittedName>
        <fullName evidence="1">Uncharacterized protein</fullName>
    </submittedName>
</protein>
<proteinExistence type="predicted"/>
<evidence type="ECO:0000313" key="1">
    <source>
        <dbReference type="EMBL" id="WWA31283.1"/>
    </source>
</evidence>
<evidence type="ECO:0000313" key="2">
    <source>
        <dbReference type="Proteomes" id="UP001341136"/>
    </source>
</evidence>
<gene>
    <name evidence="1" type="ORF">V5G21_05635</name>
</gene>
<sequence>MKRKYTLLIGGLWTNQATTYVREITRTPPYSLEEIVSRLKSIGVDASVCERPL</sequence>
<reference evidence="1 2" key="1">
    <citation type="submission" date="2024-01" db="EMBL/GenBank/DDBJ databases">
        <title>Culturomics analysis of mouse respiratory tract.</title>
        <authorList>
            <person name="Phillips A.M."/>
            <person name="Collette N.M."/>
            <person name="Mageeney C.M."/>
            <person name="Sinha A."/>
            <person name="Hern K.E."/>
            <person name="Arkin A.P."/>
            <person name="Williams K.P."/>
            <person name="Branda S."/>
        </authorList>
    </citation>
    <scope>NUCLEOTIDE SEQUENCE [LARGE SCALE GENOMIC DNA]</scope>
    <source>
        <strain evidence="1 2">CP20</strain>
    </source>
</reference>
<dbReference type="EMBL" id="CP144921">
    <property type="protein sequence ID" value="WWA31283.1"/>
    <property type="molecule type" value="Genomic_DNA"/>
</dbReference>
<dbReference type="Proteomes" id="UP001341136">
    <property type="component" value="Chromosome"/>
</dbReference>
<keyword evidence="2" id="KW-1185">Reference proteome</keyword>
<organism evidence="1 2">
    <name type="scientific">Shouchella rhizosphaerae</name>
    <dbReference type="NCBI Taxonomy" id="866786"/>
    <lineage>
        <taxon>Bacteria</taxon>
        <taxon>Bacillati</taxon>
        <taxon>Bacillota</taxon>
        <taxon>Bacilli</taxon>
        <taxon>Bacillales</taxon>
        <taxon>Bacillaceae</taxon>
        <taxon>Shouchella</taxon>
    </lineage>
</organism>
<accession>A0ABZ2CY13</accession>
<name>A0ABZ2CY13_9BACI</name>